<reference evidence="2" key="1">
    <citation type="journal article" date="2022" name="bioRxiv">
        <title>Sequencing and chromosome-scale assembly of the giantPleurodeles waltlgenome.</title>
        <authorList>
            <person name="Brown T."/>
            <person name="Elewa A."/>
            <person name="Iarovenko S."/>
            <person name="Subramanian E."/>
            <person name="Araus A.J."/>
            <person name="Petzold A."/>
            <person name="Susuki M."/>
            <person name="Suzuki K.-i.T."/>
            <person name="Hayashi T."/>
            <person name="Toyoda A."/>
            <person name="Oliveira C."/>
            <person name="Osipova E."/>
            <person name="Leigh N.D."/>
            <person name="Simon A."/>
            <person name="Yun M.H."/>
        </authorList>
    </citation>
    <scope>NUCLEOTIDE SEQUENCE</scope>
    <source>
        <strain evidence="2">20211129_DDA</strain>
        <tissue evidence="2">Liver</tissue>
    </source>
</reference>
<evidence type="ECO:0000313" key="2">
    <source>
        <dbReference type="EMBL" id="KAJ1090443.1"/>
    </source>
</evidence>
<proteinExistence type="predicted"/>
<organism evidence="2 3">
    <name type="scientific">Pleurodeles waltl</name>
    <name type="common">Iberian ribbed newt</name>
    <dbReference type="NCBI Taxonomy" id="8319"/>
    <lineage>
        <taxon>Eukaryota</taxon>
        <taxon>Metazoa</taxon>
        <taxon>Chordata</taxon>
        <taxon>Craniata</taxon>
        <taxon>Vertebrata</taxon>
        <taxon>Euteleostomi</taxon>
        <taxon>Amphibia</taxon>
        <taxon>Batrachia</taxon>
        <taxon>Caudata</taxon>
        <taxon>Salamandroidea</taxon>
        <taxon>Salamandridae</taxon>
        <taxon>Pleurodelinae</taxon>
        <taxon>Pleurodeles</taxon>
    </lineage>
</organism>
<dbReference type="AlphaFoldDB" id="A0AAV7LHB3"/>
<comment type="caution">
    <text evidence="2">The sequence shown here is derived from an EMBL/GenBank/DDBJ whole genome shotgun (WGS) entry which is preliminary data.</text>
</comment>
<gene>
    <name evidence="2" type="ORF">NDU88_003575</name>
</gene>
<name>A0AAV7LHB3_PLEWA</name>
<keyword evidence="3" id="KW-1185">Reference proteome</keyword>
<feature type="non-terminal residue" evidence="2">
    <location>
        <position position="148"/>
    </location>
</feature>
<feature type="region of interest" description="Disordered" evidence="1">
    <location>
        <begin position="1"/>
        <end position="127"/>
    </location>
</feature>
<accession>A0AAV7LHB3</accession>
<feature type="compositionally biased region" description="Polar residues" evidence="1">
    <location>
        <begin position="118"/>
        <end position="127"/>
    </location>
</feature>
<sequence length="148" mass="16130">MCDVPDWVGPHNSPTSAGTATEDPEVIRLLANPGAARRSRRESGSLRIPTSGFEKKVANKEEDGVVDEDVNRRTRETQEQSVPIGDEETRETEEPAVPTGDERSGGIRTSFVPIGGQKDQTQGSGMQQPATLLEKLGISRFTQPTNWN</sequence>
<dbReference type="EMBL" id="JANPWB010000015">
    <property type="protein sequence ID" value="KAJ1090443.1"/>
    <property type="molecule type" value="Genomic_DNA"/>
</dbReference>
<dbReference type="Proteomes" id="UP001066276">
    <property type="component" value="Chromosome 11"/>
</dbReference>
<protein>
    <submittedName>
        <fullName evidence="2">Uncharacterized protein</fullName>
    </submittedName>
</protein>
<evidence type="ECO:0000313" key="3">
    <source>
        <dbReference type="Proteomes" id="UP001066276"/>
    </source>
</evidence>
<feature type="compositionally biased region" description="Basic and acidic residues" evidence="1">
    <location>
        <begin position="53"/>
        <end position="78"/>
    </location>
</feature>
<evidence type="ECO:0000256" key="1">
    <source>
        <dbReference type="SAM" id="MobiDB-lite"/>
    </source>
</evidence>